<evidence type="ECO:0000313" key="4">
    <source>
        <dbReference type="EMBL" id="NYI76816.1"/>
    </source>
</evidence>
<keyword evidence="2" id="KW-0472">Membrane</keyword>
<dbReference type="Pfam" id="PF20693">
    <property type="entry name" value="YobI-ATPase"/>
    <property type="match status" value="1"/>
</dbReference>
<dbReference type="RefSeq" id="WP_179657423.1">
    <property type="nucleotide sequence ID" value="NZ_JACBZR010000001.1"/>
</dbReference>
<feature type="domain" description="YobI-like P-loop NTPase" evidence="3">
    <location>
        <begin position="62"/>
        <end position="507"/>
    </location>
</feature>
<organism evidence="4 5">
    <name type="scientific">Nocardioides panzhihuensis</name>
    <dbReference type="NCBI Taxonomy" id="860243"/>
    <lineage>
        <taxon>Bacteria</taxon>
        <taxon>Bacillati</taxon>
        <taxon>Actinomycetota</taxon>
        <taxon>Actinomycetes</taxon>
        <taxon>Propionibacteriales</taxon>
        <taxon>Nocardioidaceae</taxon>
        <taxon>Nocardioides</taxon>
    </lineage>
</organism>
<dbReference type="Proteomes" id="UP000564496">
    <property type="component" value="Unassembled WGS sequence"/>
</dbReference>
<feature type="region of interest" description="Disordered" evidence="1">
    <location>
        <begin position="354"/>
        <end position="387"/>
    </location>
</feature>
<gene>
    <name evidence="4" type="ORF">BJ988_001464</name>
</gene>
<proteinExistence type="predicted"/>
<keyword evidence="2" id="KW-1133">Transmembrane helix</keyword>
<comment type="caution">
    <text evidence="4">The sequence shown here is derived from an EMBL/GenBank/DDBJ whole genome shotgun (WGS) entry which is preliminary data.</text>
</comment>
<protein>
    <recommendedName>
        <fullName evidence="3">YobI-like P-loop NTPase domain-containing protein</fullName>
    </recommendedName>
</protein>
<evidence type="ECO:0000259" key="3">
    <source>
        <dbReference type="Pfam" id="PF20693"/>
    </source>
</evidence>
<feature type="compositionally biased region" description="Low complexity" evidence="1">
    <location>
        <begin position="21"/>
        <end position="40"/>
    </location>
</feature>
<keyword evidence="2" id="KW-0812">Transmembrane</keyword>
<reference evidence="4 5" key="1">
    <citation type="submission" date="2020-07" db="EMBL/GenBank/DDBJ databases">
        <title>Sequencing the genomes of 1000 actinobacteria strains.</title>
        <authorList>
            <person name="Klenk H.-P."/>
        </authorList>
    </citation>
    <scope>NUCLEOTIDE SEQUENCE [LARGE SCALE GENOMIC DNA]</scope>
    <source>
        <strain evidence="4 5">DSM 26487</strain>
    </source>
</reference>
<dbReference type="EMBL" id="JACBZR010000001">
    <property type="protein sequence ID" value="NYI76816.1"/>
    <property type="molecule type" value="Genomic_DNA"/>
</dbReference>
<feature type="transmembrane region" description="Helical" evidence="2">
    <location>
        <begin position="195"/>
        <end position="215"/>
    </location>
</feature>
<feature type="region of interest" description="Disordered" evidence="1">
    <location>
        <begin position="1"/>
        <end position="47"/>
    </location>
</feature>
<feature type="transmembrane region" description="Helical" evidence="2">
    <location>
        <begin position="157"/>
        <end position="175"/>
    </location>
</feature>
<dbReference type="SUPFAM" id="SSF52540">
    <property type="entry name" value="P-loop containing nucleoside triphosphate hydrolases"/>
    <property type="match status" value="1"/>
</dbReference>
<evidence type="ECO:0000313" key="5">
    <source>
        <dbReference type="Proteomes" id="UP000564496"/>
    </source>
</evidence>
<accession>A0A7Z0DKB6</accession>
<evidence type="ECO:0000256" key="2">
    <source>
        <dbReference type="SAM" id="Phobius"/>
    </source>
</evidence>
<dbReference type="InterPro" id="IPR048428">
    <property type="entry name" value="YobI-NTPase"/>
</dbReference>
<keyword evidence="5" id="KW-1185">Reference proteome</keyword>
<sequence length="1382" mass="151873">MPAAEPGTDTQSAPGTTPDTPANKPTAAASGAGAGAPAAKRSADKPLQSLTPKYEETHHGTYLKRLEQAVKDPNNLNIALTGRYGAGKSSVLNQFEDKNKRAVLRLAISTLAPGEEGESTTNRIQKEIVKQLLYGASEKVGKNSRFNKIAVLSRRKAFMQSATVVLPLVGLAYVFGVLPHLNWPTAQEATWLRAATWIGAVGLVTALGAVVRLWTYGRYDVKDVSAGGAAVTLSEKPQSFFDKYIDEIVHYFAQESKDIVIFEDLDRFEDPNIFEALRELNVLLNDTPERRRKRNGHLLGRGIAHVLGWINKEWPGLLEMRLPYPWAGRVLGLGEPLRFIYAVRDSVFSQIDATPAKGTSKRASADPAPTTQNQDEDPPPTPDPELDEAAAETLRANRTKFFDIVIPLVPFISHRNARDLLVRLLDERDITGVDPRLVNTVAQHCTDMRLMRNICNEYLVFAERLLEPAAPTTPAPGLGATHLFALVVYKNFHLEDFESITRRDSDLDKVYDFAQRLTRDTISAHEKRIRDLLARPDRFREREPRAKQLGQRLALFASNVRAAQSSQYNRWTLYRLSVGTREFDADKVNHYDFWAAVAKARSLGIVLAHQASGGSTTVGHTFDEAGLEMFLPEALDADRWAAFDQDAIDTEVATKEADIEVLRRADFADLVTTNFTLTLRNGEAASKKLTRLKSAGSPHTFSDLLEATLKSELARDLVRRGYIDRNYSLYAAQFYGNFTGVDVANFMIQHVQPNVMNIDYDLSRPKEGEREGAAANLLLEAEEAGEDLLTAVAAFNIDLVNHLIETGNAGAGTVARHLIATWPAENARSFLAAYFTSKKAQREKLAALLTRCDWREVFTYLTSHDDVPADARVTLVNAALAAFDPNATYDLGEDVCLFVTANYSSMSVFTSESEAQDANHSFADEARQGLSERLPERLNVMLRRGNVVLPDLAPLSDDIRTLVVEGNRYVLTADNLRIALGLQASDPVPLETLTGAAGNETVYAYALANLSGYLAAVDHDEQTTAAVTAPRTLAKVLTDKVGTLTDEQISEEQEGLGSGVFADLLARTSSTARLRNVRNAPLVTWKALAEAKRFRSSLANIEAYRSKVGSIDAHLAWLLEDAGTVHVDKDGDTTNPDGGEYDRQAAALAILNTSALPTQVRVALVISLEPVTPLPATGINAEESDLFARLLDAGLVSDEEDTFMHLRAGGWVALGPAIKVSGGVKSFHSAALLNDMVADALTDDDTSEKVASMVLANVNEYVPEDDWAELQAVAIYADQHREPLDPAVVRRIARVGDGRDGCDVTLMLRLLDRASPTASADHVIETFLHLGQPYNRITDSEDSFDLDVTDVHDRLLKILHGDNRITRGYPRIPKRRYSVTVL</sequence>
<feature type="compositionally biased region" description="Polar residues" evidence="1">
    <location>
        <begin position="8"/>
        <end position="20"/>
    </location>
</feature>
<name>A0A7Z0DKB6_9ACTN</name>
<evidence type="ECO:0000256" key="1">
    <source>
        <dbReference type="SAM" id="MobiDB-lite"/>
    </source>
</evidence>
<dbReference type="InterPro" id="IPR027417">
    <property type="entry name" value="P-loop_NTPase"/>
</dbReference>
<feature type="compositionally biased region" description="Acidic residues" evidence="1">
    <location>
        <begin position="374"/>
        <end position="387"/>
    </location>
</feature>